<comment type="caution">
    <text evidence="1">The sequence shown here is derived from an EMBL/GenBank/DDBJ whole genome shotgun (WGS) entry which is preliminary data.</text>
</comment>
<dbReference type="AlphaFoldDB" id="A0A9P6HGI7"/>
<reference evidence="1" key="2">
    <citation type="submission" date="2020-11" db="EMBL/GenBank/DDBJ databases">
        <authorList>
            <consortium name="DOE Joint Genome Institute"/>
            <person name="Kuo A."/>
            <person name="Miyauchi S."/>
            <person name="Kiss E."/>
            <person name="Drula E."/>
            <person name="Kohler A."/>
            <person name="Sanchez-Garcia M."/>
            <person name="Andreopoulos B."/>
            <person name="Barry K.W."/>
            <person name="Bonito G."/>
            <person name="Buee M."/>
            <person name="Carver A."/>
            <person name="Chen C."/>
            <person name="Cichocki N."/>
            <person name="Clum A."/>
            <person name="Culley D."/>
            <person name="Crous P.W."/>
            <person name="Fauchery L."/>
            <person name="Girlanda M."/>
            <person name="Hayes R."/>
            <person name="Keri Z."/>
            <person name="Labutti K."/>
            <person name="Lipzen A."/>
            <person name="Lombard V."/>
            <person name="Magnuson J."/>
            <person name="Maillard F."/>
            <person name="Morin E."/>
            <person name="Murat C."/>
            <person name="Nolan M."/>
            <person name="Ohm R."/>
            <person name="Pangilinan J."/>
            <person name="Pereira M."/>
            <person name="Perotto S."/>
            <person name="Peter M."/>
            <person name="Riley R."/>
            <person name="Sitrit Y."/>
            <person name="Stielow B."/>
            <person name="Szollosi G."/>
            <person name="Zifcakova L."/>
            <person name="Stursova M."/>
            <person name="Spatafora J.W."/>
            <person name="Tedersoo L."/>
            <person name="Vaario L.-M."/>
            <person name="Yamada A."/>
            <person name="Yan M."/>
            <person name="Wang P."/>
            <person name="Xu J."/>
            <person name="Bruns T."/>
            <person name="Baldrian P."/>
            <person name="Vilgalys R."/>
            <person name="Henrissat B."/>
            <person name="Grigoriev I.V."/>
            <person name="Hibbett D."/>
            <person name="Nagy L.G."/>
            <person name="Martin F.M."/>
        </authorList>
    </citation>
    <scope>NUCLEOTIDE SEQUENCE</scope>
    <source>
        <strain evidence="1">UH-Tt-Lm1</strain>
    </source>
</reference>
<dbReference type="Proteomes" id="UP000736335">
    <property type="component" value="Unassembled WGS sequence"/>
</dbReference>
<name>A0A9P6HGI7_9AGAM</name>
<organism evidence="1 2">
    <name type="scientific">Thelephora terrestris</name>
    <dbReference type="NCBI Taxonomy" id="56493"/>
    <lineage>
        <taxon>Eukaryota</taxon>
        <taxon>Fungi</taxon>
        <taxon>Dikarya</taxon>
        <taxon>Basidiomycota</taxon>
        <taxon>Agaricomycotina</taxon>
        <taxon>Agaricomycetes</taxon>
        <taxon>Thelephorales</taxon>
        <taxon>Thelephoraceae</taxon>
        <taxon>Thelephora</taxon>
    </lineage>
</organism>
<accession>A0A9P6HGI7</accession>
<protein>
    <submittedName>
        <fullName evidence="1">Uncharacterized protein</fullName>
    </submittedName>
</protein>
<sequence>MDGWPTREQLDLLCKRAAGLFVYAMATVRFVDTKNKNPQKQLDRLIQSRDSGSEGRARLRENTTLDSLYTSILHDAFGDNDPKDDAKVRLVLGAVILTVNPLSPSTIATLLGFDLGDVLPLLLSVRSLLILSEDVDHPVRPFHKLFPDFIVDSARCTNSRFCLQPPVQHTAVLVACLKLMNGSLKWNICELPDGVINTEVGDLKERTEEHINKALEYACKSWHKHLNSGSMEKVKITLVLHQFLEEKFLFWLEVLSVLGATREAVSALERAEKWVDVHLFHCLLFSKCFSSQI</sequence>
<evidence type="ECO:0000313" key="1">
    <source>
        <dbReference type="EMBL" id="KAF9786482.1"/>
    </source>
</evidence>
<proteinExistence type="predicted"/>
<keyword evidence="2" id="KW-1185">Reference proteome</keyword>
<dbReference type="EMBL" id="WIUZ02000006">
    <property type="protein sequence ID" value="KAF9786482.1"/>
    <property type="molecule type" value="Genomic_DNA"/>
</dbReference>
<reference evidence="1" key="1">
    <citation type="journal article" date="2020" name="Nat. Commun.">
        <title>Large-scale genome sequencing of mycorrhizal fungi provides insights into the early evolution of symbiotic traits.</title>
        <authorList>
            <person name="Miyauchi S."/>
            <person name="Kiss E."/>
            <person name="Kuo A."/>
            <person name="Drula E."/>
            <person name="Kohler A."/>
            <person name="Sanchez-Garcia M."/>
            <person name="Morin E."/>
            <person name="Andreopoulos B."/>
            <person name="Barry K.W."/>
            <person name="Bonito G."/>
            <person name="Buee M."/>
            <person name="Carver A."/>
            <person name="Chen C."/>
            <person name="Cichocki N."/>
            <person name="Clum A."/>
            <person name="Culley D."/>
            <person name="Crous P.W."/>
            <person name="Fauchery L."/>
            <person name="Girlanda M."/>
            <person name="Hayes R.D."/>
            <person name="Keri Z."/>
            <person name="LaButti K."/>
            <person name="Lipzen A."/>
            <person name="Lombard V."/>
            <person name="Magnuson J."/>
            <person name="Maillard F."/>
            <person name="Murat C."/>
            <person name="Nolan M."/>
            <person name="Ohm R.A."/>
            <person name="Pangilinan J."/>
            <person name="Pereira M.F."/>
            <person name="Perotto S."/>
            <person name="Peter M."/>
            <person name="Pfister S."/>
            <person name="Riley R."/>
            <person name="Sitrit Y."/>
            <person name="Stielow J.B."/>
            <person name="Szollosi G."/>
            <person name="Zifcakova L."/>
            <person name="Stursova M."/>
            <person name="Spatafora J.W."/>
            <person name="Tedersoo L."/>
            <person name="Vaario L.M."/>
            <person name="Yamada A."/>
            <person name="Yan M."/>
            <person name="Wang P."/>
            <person name="Xu J."/>
            <person name="Bruns T."/>
            <person name="Baldrian P."/>
            <person name="Vilgalys R."/>
            <person name="Dunand C."/>
            <person name="Henrissat B."/>
            <person name="Grigoriev I.V."/>
            <person name="Hibbett D."/>
            <person name="Nagy L.G."/>
            <person name="Martin F.M."/>
        </authorList>
    </citation>
    <scope>NUCLEOTIDE SEQUENCE</scope>
    <source>
        <strain evidence="1">UH-Tt-Lm1</strain>
    </source>
</reference>
<dbReference type="OrthoDB" id="3266532at2759"/>
<evidence type="ECO:0000313" key="2">
    <source>
        <dbReference type="Proteomes" id="UP000736335"/>
    </source>
</evidence>
<gene>
    <name evidence="1" type="ORF">BJ322DRAFT_1059868</name>
</gene>